<dbReference type="PRINTS" id="PR00974">
    <property type="entry name" value="RIBOSOMALS18"/>
</dbReference>
<dbReference type="NCBIfam" id="TIGR00165">
    <property type="entry name" value="S18"/>
    <property type="match status" value="1"/>
</dbReference>
<dbReference type="InterPro" id="IPR001648">
    <property type="entry name" value="Ribosomal_bS18"/>
</dbReference>
<dbReference type="PANTHER" id="PTHR13479">
    <property type="entry name" value="30S RIBOSOMAL PROTEIN S18"/>
    <property type="match status" value="1"/>
</dbReference>
<dbReference type="EMBL" id="LCMV01000019">
    <property type="protein sequence ID" value="KKU43680.1"/>
    <property type="molecule type" value="Genomic_DNA"/>
</dbReference>
<name>A0A0G1TE38_9BACT</name>
<dbReference type="Gene3D" id="4.10.640.10">
    <property type="entry name" value="Ribosomal protein S18"/>
    <property type="match status" value="1"/>
</dbReference>
<dbReference type="Proteomes" id="UP000034487">
    <property type="component" value="Unassembled WGS sequence"/>
</dbReference>
<dbReference type="PANTHER" id="PTHR13479:SF40">
    <property type="entry name" value="SMALL RIBOSOMAL SUBUNIT PROTEIN BS18M"/>
    <property type="match status" value="1"/>
</dbReference>
<dbReference type="Pfam" id="PF01084">
    <property type="entry name" value="Ribosomal_S18"/>
    <property type="match status" value="1"/>
</dbReference>
<evidence type="ECO:0000256" key="3">
    <source>
        <dbReference type="ARBA" id="ARBA00023274"/>
    </source>
</evidence>
<dbReference type="GO" id="GO:0070181">
    <property type="term" value="F:small ribosomal subunit rRNA binding"/>
    <property type="evidence" value="ECO:0007669"/>
    <property type="project" value="TreeGrafter"/>
</dbReference>
<comment type="similarity">
    <text evidence="1 4">Belongs to the bacterial ribosomal protein bS18 family.</text>
</comment>
<dbReference type="GO" id="GO:0003735">
    <property type="term" value="F:structural constituent of ribosome"/>
    <property type="evidence" value="ECO:0007669"/>
    <property type="project" value="InterPro"/>
</dbReference>
<sequence>MKRRVDCYFKKNRVKEIDYRDTQMLNRYITSWGKIKSARETNTSTKYQRVLAVAIKRARYLGLLSAAKR</sequence>
<evidence type="ECO:0000256" key="4">
    <source>
        <dbReference type="RuleBase" id="RU003910"/>
    </source>
</evidence>
<keyword evidence="3 4" id="KW-0687">Ribonucleoprotein</keyword>
<proteinExistence type="inferred from homology"/>
<accession>A0A0G1TE38</accession>
<evidence type="ECO:0000313" key="6">
    <source>
        <dbReference type="Proteomes" id="UP000034487"/>
    </source>
</evidence>
<dbReference type="InterPro" id="IPR036870">
    <property type="entry name" value="Ribosomal_bS18_sf"/>
</dbReference>
<keyword evidence="2 4" id="KW-0689">Ribosomal protein</keyword>
<dbReference type="SUPFAM" id="SSF46911">
    <property type="entry name" value="Ribosomal protein S18"/>
    <property type="match status" value="1"/>
</dbReference>
<comment type="caution">
    <text evidence="5">The sequence shown here is derived from an EMBL/GenBank/DDBJ whole genome shotgun (WGS) entry which is preliminary data.</text>
</comment>
<evidence type="ECO:0000313" key="5">
    <source>
        <dbReference type="EMBL" id="KKU43680.1"/>
    </source>
</evidence>
<evidence type="ECO:0000256" key="1">
    <source>
        <dbReference type="ARBA" id="ARBA00005589"/>
    </source>
</evidence>
<dbReference type="GO" id="GO:0022627">
    <property type="term" value="C:cytosolic small ribosomal subunit"/>
    <property type="evidence" value="ECO:0007669"/>
    <property type="project" value="TreeGrafter"/>
</dbReference>
<reference evidence="5 6" key="1">
    <citation type="journal article" date="2015" name="Nature">
        <title>rRNA introns, odd ribosomes, and small enigmatic genomes across a large radiation of phyla.</title>
        <authorList>
            <person name="Brown C.T."/>
            <person name="Hug L.A."/>
            <person name="Thomas B.C."/>
            <person name="Sharon I."/>
            <person name="Castelle C.J."/>
            <person name="Singh A."/>
            <person name="Wilkins M.J."/>
            <person name="Williams K.H."/>
            <person name="Banfield J.F."/>
        </authorList>
    </citation>
    <scope>NUCLEOTIDE SEQUENCE [LARGE SCALE GENOMIC DNA]</scope>
</reference>
<gene>
    <name evidence="5" type="ORF">UX60_C0019G0009</name>
</gene>
<organism evidence="5 6">
    <name type="scientific">Berkelbacteria bacterium GW2011_GWA2_46_7</name>
    <dbReference type="NCBI Taxonomy" id="1618335"/>
    <lineage>
        <taxon>Bacteria</taxon>
        <taxon>Candidatus Berkelbacteria</taxon>
    </lineage>
</organism>
<protein>
    <submittedName>
        <fullName evidence="5">30S ribosomal protein S18</fullName>
    </submittedName>
</protein>
<dbReference type="GO" id="GO:0006412">
    <property type="term" value="P:translation"/>
    <property type="evidence" value="ECO:0007669"/>
    <property type="project" value="InterPro"/>
</dbReference>
<evidence type="ECO:0000256" key="2">
    <source>
        <dbReference type="ARBA" id="ARBA00022980"/>
    </source>
</evidence>
<dbReference type="AlphaFoldDB" id="A0A0G1TE38"/>